<comment type="caution">
    <text evidence="1">The sequence shown here is derived from an EMBL/GenBank/DDBJ whole genome shotgun (WGS) entry which is preliminary data.</text>
</comment>
<dbReference type="Pfam" id="PF20074">
    <property type="entry name" value="DUF6470"/>
    <property type="match status" value="1"/>
</dbReference>
<proteinExistence type="predicted"/>
<evidence type="ECO:0000313" key="1">
    <source>
        <dbReference type="EMBL" id="RKD32999.1"/>
    </source>
</evidence>
<dbReference type="InterPro" id="IPR045527">
    <property type="entry name" value="DUF6470"/>
</dbReference>
<dbReference type="AlphaFoldDB" id="A0A419T6F8"/>
<reference evidence="1 2" key="1">
    <citation type="submission" date="2016-08" db="EMBL/GenBank/DDBJ databases">
        <title>A new outlook on sporulation: Clostridium algidixylanolyticum.</title>
        <authorList>
            <person name="Poppleton D.I."/>
            <person name="Gribaldo S."/>
        </authorList>
    </citation>
    <scope>NUCLEOTIDE SEQUENCE [LARGE SCALE GENOMIC DNA]</scope>
    <source>
        <strain evidence="1 2">SPL73</strain>
    </source>
</reference>
<gene>
    <name evidence="1" type="ORF">BET01_15400</name>
</gene>
<dbReference type="RefSeq" id="WP_120196010.1">
    <property type="nucleotide sequence ID" value="NZ_MCIA01000008.1"/>
</dbReference>
<dbReference type="OrthoDB" id="2063031at2"/>
<keyword evidence="2" id="KW-1185">Reference proteome</keyword>
<name>A0A419T6F8_9FIRM</name>
<organism evidence="1 2">
    <name type="scientific">Lacrimispora algidixylanolytica</name>
    <dbReference type="NCBI Taxonomy" id="94868"/>
    <lineage>
        <taxon>Bacteria</taxon>
        <taxon>Bacillati</taxon>
        <taxon>Bacillota</taxon>
        <taxon>Clostridia</taxon>
        <taxon>Lachnospirales</taxon>
        <taxon>Lachnospiraceae</taxon>
        <taxon>Lacrimispora</taxon>
    </lineage>
</organism>
<accession>A0A419T6F8</accession>
<dbReference type="Proteomes" id="UP000284277">
    <property type="component" value="Unassembled WGS sequence"/>
</dbReference>
<sequence>MEPLLRITTVPIKYELMITKARLEYSNSKTEMVSSRQKGGFEMESRPIKVRIDTFDARNSVCPTTMESVRRSAQEGKSAAQEATATYAEEGAMLLDPNISNPLDIINQQRAQVPTGDFGLTFLPTTGPEIEWSNPDLTMQYQMDKLNFDFRVANGDFEFIPGDVSISITQMPDVQIEYIGGPMYVPPSAADYFNHSPVDVLA</sequence>
<evidence type="ECO:0000313" key="2">
    <source>
        <dbReference type="Proteomes" id="UP000284277"/>
    </source>
</evidence>
<dbReference type="EMBL" id="MCIA01000008">
    <property type="protein sequence ID" value="RKD32999.1"/>
    <property type="molecule type" value="Genomic_DNA"/>
</dbReference>
<protein>
    <submittedName>
        <fullName evidence="1">Uncharacterized protein</fullName>
    </submittedName>
</protein>